<sequence length="62" mass="7183">MIHLQKTRSPVGTCRKLHPKKFGPFRVLKKCGDKAYKIELPEDLHTSPIFNIADITEYFLPD</sequence>
<gene>
    <name evidence="2" type="ORF">E5676_scaffold1275G00210</name>
</gene>
<comment type="caution">
    <text evidence="2">The sequence shown here is derived from an EMBL/GenBank/DDBJ whole genome shotgun (WGS) entry which is preliminary data.</text>
</comment>
<evidence type="ECO:0000259" key="1">
    <source>
        <dbReference type="Pfam" id="PF24626"/>
    </source>
</evidence>
<evidence type="ECO:0000313" key="2">
    <source>
        <dbReference type="EMBL" id="TYK14628.1"/>
    </source>
</evidence>
<protein>
    <submittedName>
        <fullName evidence="2">Serine/threonine-protein kinase TIO-like</fullName>
    </submittedName>
</protein>
<reference evidence="2 3" key="1">
    <citation type="submission" date="2019-08" db="EMBL/GenBank/DDBJ databases">
        <title>Draft genome sequences of two oriental melons (Cucumis melo L. var makuwa).</title>
        <authorList>
            <person name="Kwon S.-Y."/>
        </authorList>
    </citation>
    <scope>NUCLEOTIDE SEQUENCE [LARGE SCALE GENOMIC DNA]</scope>
    <source>
        <strain evidence="3">cv. Chang Bougi</strain>
        <tissue evidence="2">Leaf</tissue>
    </source>
</reference>
<dbReference type="InterPro" id="IPR056924">
    <property type="entry name" value="SH3_Tf2-1"/>
</dbReference>
<dbReference type="Proteomes" id="UP000321947">
    <property type="component" value="Unassembled WGS sequence"/>
</dbReference>
<organism evidence="2 3">
    <name type="scientific">Cucumis melo var. makuwa</name>
    <name type="common">Oriental melon</name>
    <dbReference type="NCBI Taxonomy" id="1194695"/>
    <lineage>
        <taxon>Eukaryota</taxon>
        <taxon>Viridiplantae</taxon>
        <taxon>Streptophyta</taxon>
        <taxon>Embryophyta</taxon>
        <taxon>Tracheophyta</taxon>
        <taxon>Spermatophyta</taxon>
        <taxon>Magnoliopsida</taxon>
        <taxon>eudicotyledons</taxon>
        <taxon>Gunneridae</taxon>
        <taxon>Pentapetalae</taxon>
        <taxon>rosids</taxon>
        <taxon>fabids</taxon>
        <taxon>Cucurbitales</taxon>
        <taxon>Cucurbitaceae</taxon>
        <taxon>Benincaseae</taxon>
        <taxon>Cucumis</taxon>
    </lineage>
</organism>
<dbReference type="GO" id="GO:0016301">
    <property type="term" value="F:kinase activity"/>
    <property type="evidence" value="ECO:0007669"/>
    <property type="project" value="UniProtKB-KW"/>
</dbReference>
<dbReference type="EMBL" id="SSTD01009221">
    <property type="protein sequence ID" value="TYK14628.1"/>
    <property type="molecule type" value="Genomic_DNA"/>
</dbReference>
<accession>A0A5D3CTT7</accession>
<dbReference type="AlphaFoldDB" id="A0A5D3CTT7"/>
<keyword evidence="2" id="KW-0418">Kinase</keyword>
<keyword evidence="2" id="KW-0808">Transferase</keyword>
<dbReference type="Pfam" id="PF24626">
    <property type="entry name" value="SH3_Tf2-1"/>
    <property type="match status" value="1"/>
</dbReference>
<evidence type="ECO:0000313" key="3">
    <source>
        <dbReference type="Proteomes" id="UP000321947"/>
    </source>
</evidence>
<feature type="domain" description="Tf2-1-like SH3-like" evidence="1">
    <location>
        <begin position="1"/>
        <end position="58"/>
    </location>
</feature>
<proteinExistence type="predicted"/>
<name>A0A5D3CTT7_CUCMM</name>